<dbReference type="Proteomes" id="UP000054466">
    <property type="component" value="Unassembled WGS sequence"/>
</dbReference>
<dbReference type="HOGENOM" id="CLU_363692_0_0_1"/>
<keyword evidence="2" id="KW-0472">Membrane</keyword>
<gene>
    <name evidence="3" type="ORF">PV07_12146</name>
</gene>
<keyword evidence="4" id="KW-1185">Reference proteome</keyword>
<keyword evidence="2" id="KW-0812">Transmembrane</keyword>
<evidence type="ECO:0000313" key="3">
    <source>
        <dbReference type="EMBL" id="KIW22240.1"/>
    </source>
</evidence>
<feature type="region of interest" description="Disordered" evidence="1">
    <location>
        <begin position="474"/>
        <end position="503"/>
    </location>
</feature>
<feature type="transmembrane region" description="Helical" evidence="2">
    <location>
        <begin position="399"/>
        <end position="417"/>
    </location>
</feature>
<dbReference type="Gene3D" id="1.20.58.340">
    <property type="entry name" value="Magnesium transport protein CorA, transmembrane region"/>
    <property type="match status" value="1"/>
</dbReference>
<feature type="compositionally biased region" description="Polar residues" evidence="1">
    <location>
        <begin position="593"/>
        <end position="623"/>
    </location>
</feature>
<keyword evidence="2" id="KW-1133">Transmembrane helix</keyword>
<protein>
    <submittedName>
        <fullName evidence="3">Uncharacterized protein</fullName>
    </submittedName>
</protein>
<dbReference type="VEuPathDB" id="FungiDB:PV07_12146"/>
<dbReference type="AlphaFoldDB" id="A0A0D2BUY5"/>
<feature type="transmembrane region" description="Helical" evidence="2">
    <location>
        <begin position="437"/>
        <end position="455"/>
    </location>
</feature>
<feature type="compositionally biased region" description="Polar residues" evidence="1">
    <location>
        <begin position="716"/>
        <end position="738"/>
    </location>
</feature>
<dbReference type="GeneID" id="27351340"/>
<sequence>MDWNAWKPPTKPVRTGKGKQQQQQQQHVVKYATETETEPLREFQILFASTQQQMEQDHPGQPEKCLLNRLPAVTCIQGYLSDRDSDPGRGLLKRVLEHSACLRFLISFRVPDQDRFGNPSLDDQKADERVDLGITSKTTSSVLGYISLSQEQYVLRTEKSFPNDVILAVSWRWSKDGGAVQAFLHGCQPTIVVEDDENVSEADAIKRWFDEIPTDQAFGAWKHPLLPALLVGEMQLSRHRHHFHNYKRLFDKVFNQISTAANQPHLADHLKNAQVSEWFEEIREMFTNHHQFHRIIVSFISIVNTLVKFCGEIQVHGTSGAHDDFRIASESVACRFRQLHQDYSTLEGEAQYLVNGTSLLQKSLWSVTGQKNSQINTKISDTSRAIAKAASQDSSAMRALAVITAIFLPATTIATIMTMPVMDWSKHFAYPDIRGSIWIFVVTTLVLTSATLYSWRCWYLRDLWKRDVNSRVDETMANGPDSDPENQQVGDDSDGDNRTKQGKDEIRALMIKGKKAQEHRKRVLSEVRRKLPYPLRQLFRLERHYQLPDEEAMVDIFPRGGPRPATLEISRGTPEASEPTSSPWGSPSHAKILTNSPSSKDAGQFSSPPRTRLCSSRSPTAVANPSGAEPSAAKLSGNDPTEPFWVRKMPSEARIPKDGPSETKALGTRPTENNLSHGPPSDATASGACDPGNEAAETRNPEVNPSHADAPESAPSEMTSAGASTSSETRPSTLNTPLDGTFPATKPSIEADSPTRESVTAQTGRDGQ</sequence>
<evidence type="ECO:0000256" key="1">
    <source>
        <dbReference type="SAM" id="MobiDB-lite"/>
    </source>
</evidence>
<evidence type="ECO:0000313" key="4">
    <source>
        <dbReference type="Proteomes" id="UP000054466"/>
    </source>
</evidence>
<evidence type="ECO:0000256" key="2">
    <source>
        <dbReference type="SAM" id="Phobius"/>
    </source>
</evidence>
<feature type="region of interest" description="Disordered" evidence="1">
    <location>
        <begin position="1"/>
        <end position="24"/>
    </location>
</feature>
<dbReference type="EMBL" id="KN847047">
    <property type="protein sequence ID" value="KIW22240.1"/>
    <property type="molecule type" value="Genomic_DNA"/>
</dbReference>
<feature type="region of interest" description="Disordered" evidence="1">
    <location>
        <begin position="555"/>
        <end position="768"/>
    </location>
</feature>
<feature type="compositionally biased region" description="Polar residues" evidence="1">
    <location>
        <begin position="756"/>
        <end position="768"/>
    </location>
</feature>
<feature type="compositionally biased region" description="Basic and acidic residues" evidence="1">
    <location>
        <begin position="649"/>
        <end position="661"/>
    </location>
</feature>
<name>A0A0D2BUY5_9EURO</name>
<dbReference type="RefSeq" id="XP_016242456.1">
    <property type="nucleotide sequence ID" value="XM_016399644.1"/>
</dbReference>
<dbReference type="OrthoDB" id="5396681at2759"/>
<accession>A0A0D2BUY5</accession>
<reference evidence="3 4" key="1">
    <citation type="submission" date="2015-01" db="EMBL/GenBank/DDBJ databases">
        <title>The Genome Sequence of Cladophialophora immunda CBS83496.</title>
        <authorList>
            <consortium name="The Broad Institute Genomics Platform"/>
            <person name="Cuomo C."/>
            <person name="de Hoog S."/>
            <person name="Gorbushina A."/>
            <person name="Stielow B."/>
            <person name="Teixiera M."/>
            <person name="Abouelleil A."/>
            <person name="Chapman S.B."/>
            <person name="Priest M."/>
            <person name="Young S.K."/>
            <person name="Wortman J."/>
            <person name="Nusbaum C."/>
            <person name="Birren B."/>
        </authorList>
    </citation>
    <scope>NUCLEOTIDE SEQUENCE [LARGE SCALE GENOMIC DNA]</scope>
    <source>
        <strain evidence="3 4">CBS 83496</strain>
    </source>
</reference>
<proteinExistence type="predicted"/>
<organism evidence="3 4">
    <name type="scientific">Cladophialophora immunda</name>
    <dbReference type="NCBI Taxonomy" id="569365"/>
    <lineage>
        <taxon>Eukaryota</taxon>
        <taxon>Fungi</taxon>
        <taxon>Dikarya</taxon>
        <taxon>Ascomycota</taxon>
        <taxon>Pezizomycotina</taxon>
        <taxon>Eurotiomycetes</taxon>
        <taxon>Chaetothyriomycetidae</taxon>
        <taxon>Chaetothyriales</taxon>
        <taxon>Herpotrichiellaceae</taxon>
        <taxon>Cladophialophora</taxon>
    </lineage>
</organism>